<evidence type="ECO:0000313" key="2">
    <source>
        <dbReference type="EMBL" id="CAL1403473.1"/>
    </source>
</evidence>
<feature type="compositionally biased region" description="Polar residues" evidence="1">
    <location>
        <begin position="64"/>
        <end position="86"/>
    </location>
</feature>
<sequence length="157" mass="16714">MPLANLNTRQKPKVGARTVRGNTSGPYIHGTGPGPSPTTASRPSIPTHDNAKAVPLLTRSCTPTKVTPLRTTNKHVATPSPASNSPLHRAIDLPATCMEIDVETSLTLARTSPAIELDCHESSLNRARTTGTRRNAICSHIASWAMYKTVTVKASRG</sequence>
<feature type="region of interest" description="Disordered" evidence="1">
    <location>
        <begin position="1"/>
        <end position="49"/>
    </location>
</feature>
<reference evidence="2 3" key="1">
    <citation type="submission" date="2024-04" db="EMBL/GenBank/DDBJ databases">
        <authorList>
            <person name="Fracassetti M."/>
        </authorList>
    </citation>
    <scope>NUCLEOTIDE SEQUENCE [LARGE SCALE GENOMIC DNA]</scope>
</reference>
<dbReference type="AlphaFoldDB" id="A0AAV2FYJ1"/>
<proteinExistence type="predicted"/>
<organism evidence="2 3">
    <name type="scientific">Linum trigynum</name>
    <dbReference type="NCBI Taxonomy" id="586398"/>
    <lineage>
        <taxon>Eukaryota</taxon>
        <taxon>Viridiplantae</taxon>
        <taxon>Streptophyta</taxon>
        <taxon>Embryophyta</taxon>
        <taxon>Tracheophyta</taxon>
        <taxon>Spermatophyta</taxon>
        <taxon>Magnoliopsida</taxon>
        <taxon>eudicotyledons</taxon>
        <taxon>Gunneridae</taxon>
        <taxon>Pentapetalae</taxon>
        <taxon>rosids</taxon>
        <taxon>fabids</taxon>
        <taxon>Malpighiales</taxon>
        <taxon>Linaceae</taxon>
        <taxon>Linum</taxon>
    </lineage>
</organism>
<accession>A0AAV2FYJ1</accession>
<feature type="region of interest" description="Disordered" evidence="1">
    <location>
        <begin position="64"/>
        <end position="87"/>
    </location>
</feature>
<name>A0AAV2FYJ1_9ROSI</name>
<dbReference type="Proteomes" id="UP001497516">
    <property type="component" value="Chromosome 7"/>
</dbReference>
<protein>
    <submittedName>
        <fullName evidence="2">Uncharacterized protein</fullName>
    </submittedName>
</protein>
<evidence type="ECO:0000313" key="3">
    <source>
        <dbReference type="Proteomes" id="UP001497516"/>
    </source>
</evidence>
<evidence type="ECO:0000256" key="1">
    <source>
        <dbReference type="SAM" id="MobiDB-lite"/>
    </source>
</evidence>
<dbReference type="EMBL" id="OZ034820">
    <property type="protein sequence ID" value="CAL1403473.1"/>
    <property type="molecule type" value="Genomic_DNA"/>
</dbReference>
<gene>
    <name evidence="2" type="ORF">LTRI10_LOCUS43405</name>
</gene>
<keyword evidence="3" id="KW-1185">Reference proteome</keyword>